<dbReference type="SUPFAM" id="SSF51735">
    <property type="entry name" value="NAD(P)-binding Rossmann-fold domains"/>
    <property type="match status" value="1"/>
</dbReference>
<dbReference type="Gene3D" id="3.40.50.720">
    <property type="entry name" value="NAD(P)-binding Rossmann-like Domain"/>
    <property type="match status" value="1"/>
</dbReference>
<accession>A0A2W1FT84</accession>
<dbReference type="PANTHER" id="PTHR14097:SF8">
    <property type="entry name" value="NAD(P)-BINDING DOMAIN-CONTAINING PROTEIN"/>
    <property type="match status" value="1"/>
</dbReference>
<reference evidence="1" key="1">
    <citation type="journal article" date="2018" name="BMC Genomics">
        <title>Comparative genomics of the wheat fungal pathogen Pyrenophora tritici-repentis reveals chromosomal variations and genome plasticity.</title>
        <authorList>
            <person name="Moolhuijzen P."/>
            <person name="See P.T."/>
            <person name="Hane J.K."/>
            <person name="Shi G."/>
            <person name="Liu Z."/>
            <person name="Oliver R.P."/>
            <person name="Moffat C.S."/>
        </authorList>
    </citation>
    <scope>NUCLEOTIDE SEQUENCE [LARGE SCALE GENOMIC DNA]</scope>
    <source>
        <strain evidence="1">M4</strain>
    </source>
</reference>
<dbReference type="PANTHER" id="PTHR14097">
    <property type="entry name" value="OXIDOREDUCTASE HTATIP2"/>
    <property type="match status" value="1"/>
</dbReference>
<dbReference type="InterPro" id="IPR036291">
    <property type="entry name" value="NAD(P)-bd_dom_sf"/>
</dbReference>
<proteinExistence type="predicted"/>
<keyword evidence="4" id="KW-1185">Reference proteome</keyword>
<dbReference type="Proteomes" id="UP000249757">
    <property type="component" value="Unassembled WGS sequence"/>
</dbReference>
<sequence length="232" mass="25270">MKVLVVGATGAIGNTLLNHCLRRPEITSVVAIARRPVPSSDNEKLSSIIIPDFDALPGPEDATWTQMADADALIWAMGSYTFDEDVNYAYPIAFQSALSKRLARNGNTEKFKWILLGGAFTEPDQTRFLYFLTSQRRTKGLLQTKTLEFADDHADWEAIIIRPGGILFGGDTWTNRVGSALFGEGLTINADVLGACVADLVVKGLGEMEEQGIVTNKELSVRGKKVLEAVGH</sequence>
<reference evidence="2" key="3">
    <citation type="journal article" date="2022" name="bioRxiv">
        <title>A global pangenome for the wheat fungal pathogen Pyrenophora tritici-repentis and prediction of effector protein structural homology.</title>
        <authorList>
            <person name="Moolhuijzen P."/>
            <person name="See P.T."/>
            <person name="Shi G."/>
            <person name="Powell H.R."/>
            <person name="Cockram J."/>
            <person name="Jorgensen L.N."/>
            <person name="Benslimane H."/>
            <person name="Strelkov S.E."/>
            <person name="Turner J."/>
            <person name="Liu Z."/>
            <person name="Moffat C.S."/>
        </authorList>
    </citation>
    <scope>NUCLEOTIDE SEQUENCE</scope>
    <source>
        <strain evidence="2">86-124</strain>
    </source>
</reference>
<dbReference type="EMBL" id="NRDI02000012">
    <property type="protein sequence ID" value="KAI1512088.1"/>
    <property type="molecule type" value="Genomic_DNA"/>
</dbReference>
<evidence type="ECO:0000313" key="2">
    <source>
        <dbReference type="EMBL" id="KAI1512088.1"/>
    </source>
</evidence>
<dbReference type="EMBL" id="NQIK02000007">
    <property type="protein sequence ID" value="KAF7568126.1"/>
    <property type="molecule type" value="Genomic_DNA"/>
</dbReference>
<dbReference type="Proteomes" id="UP000245464">
    <property type="component" value="Chromosome 7"/>
</dbReference>
<reference evidence="4" key="4">
    <citation type="journal article" date="2022" name="Microb. Genom.">
        <title>A global pangenome for the wheat fungal pathogen Pyrenophora tritici-repentis and prediction of effector protein structural homology.</title>
        <authorList>
            <person name="Moolhuijzen P.M."/>
            <person name="See P.T."/>
            <person name="Shi G."/>
            <person name="Powell H.R."/>
            <person name="Cockram J."/>
            <person name="Jorgensen L.N."/>
            <person name="Benslimane H."/>
            <person name="Strelkov S.E."/>
            <person name="Turner J."/>
            <person name="Liu Z."/>
            <person name="Moffat C.S."/>
        </authorList>
    </citation>
    <scope>NUCLEOTIDE SEQUENCE [LARGE SCALE GENOMIC DNA]</scope>
</reference>
<organism evidence="1 3">
    <name type="scientific">Pyrenophora tritici-repentis</name>
    <dbReference type="NCBI Taxonomy" id="45151"/>
    <lineage>
        <taxon>Eukaryota</taxon>
        <taxon>Fungi</taxon>
        <taxon>Dikarya</taxon>
        <taxon>Ascomycota</taxon>
        <taxon>Pezizomycotina</taxon>
        <taxon>Dothideomycetes</taxon>
        <taxon>Pleosporomycetidae</taxon>
        <taxon>Pleosporales</taxon>
        <taxon>Pleosporineae</taxon>
        <taxon>Pleosporaceae</taxon>
        <taxon>Pyrenophora</taxon>
    </lineage>
</organism>
<name>A0A2W1FT84_9PLEO</name>
<gene>
    <name evidence="2" type="ORF">Ptr86124_008928</name>
    <name evidence="1" type="ORF">PtrM4_127390</name>
</gene>
<dbReference type="AlphaFoldDB" id="A0A2W1FT84"/>
<evidence type="ECO:0000313" key="1">
    <source>
        <dbReference type="EMBL" id="KAF7568126.1"/>
    </source>
</evidence>
<reference evidence="2" key="2">
    <citation type="submission" date="2021-05" db="EMBL/GenBank/DDBJ databases">
        <authorList>
            <person name="Moolhuijzen P.M."/>
            <person name="Moffat C.S."/>
        </authorList>
    </citation>
    <scope>NUCLEOTIDE SEQUENCE</scope>
    <source>
        <strain evidence="2">86-124</strain>
    </source>
</reference>
<protein>
    <submittedName>
        <fullName evidence="1 2">NADH-flavin reductase</fullName>
    </submittedName>
</protein>
<dbReference type="OrthoDB" id="3535423at2759"/>
<evidence type="ECO:0000313" key="3">
    <source>
        <dbReference type="Proteomes" id="UP000245464"/>
    </source>
</evidence>
<evidence type="ECO:0000313" key="4">
    <source>
        <dbReference type="Proteomes" id="UP000249757"/>
    </source>
</evidence>
<comment type="caution">
    <text evidence="1">The sequence shown here is derived from an EMBL/GenBank/DDBJ whole genome shotgun (WGS) entry which is preliminary data.</text>
</comment>